<evidence type="ECO:0000256" key="3">
    <source>
        <dbReference type="ARBA" id="ARBA00022475"/>
    </source>
</evidence>
<feature type="transmembrane region" description="Helical" evidence="7">
    <location>
        <begin position="288"/>
        <end position="307"/>
    </location>
</feature>
<dbReference type="InterPro" id="IPR020846">
    <property type="entry name" value="MFS_dom"/>
</dbReference>
<feature type="transmembrane region" description="Helical" evidence="7">
    <location>
        <begin position="381"/>
        <end position="403"/>
    </location>
</feature>
<evidence type="ECO:0000256" key="2">
    <source>
        <dbReference type="ARBA" id="ARBA00022448"/>
    </source>
</evidence>
<keyword evidence="10" id="KW-1185">Reference proteome</keyword>
<proteinExistence type="predicted"/>
<dbReference type="FunFam" id="1.20.1720.10:FF:000004">
    <property type="entry name" value="EmrB/QacA family drug resistance transporter"/>
    <property type="match status" value="1"/>
</dbReference>
<dbReference type="Pfam" id="PF07690">
    <property type="entry name" value="MFS_1"/>
    <property type="match status" value="1"/>
</dbReference>
<feature type="domain" description="Major facilitator superfamily (MFS) profile" evidence="8">
    <location>
        <begin position="26"/>
        <end position="458"/>
    </location>
</feature>
<feature type="transmembrane region" description="Helical" evidence="7">
    <location>
        <begin position="353"/>
        <end position="369"/>
    </location>
</feature>
<organism evidence="9 10">
    <name type="scientific">Candidatus Nephthysia bennettiae</name>
    <dbReference type="NCBI Taxonomy" id="3127016"/>
    <lineage>
        <taxon>Bacteria</taxon>
        <taxon>Bacillati</taxon>
        <taxon>Candidatus Dormiibacterota</taxon>
        <taxon>Candidatus Dormibacteria</taxon>
        <taxon>Candidatus Dormibacterales</taxon>
        <taxon>Candidatus Dormibacteraceae</taxon>
        <taxon>Candidatus Nephthysia</taxon>
    </lineage>
</organism>
<dbReference type="SUPFAM" id="SSF103473">
    <property type="entry name" value="MFS general substrate transporter"/>
    <property type="match status" value="1"/>
</dbReference>
<evidence type="ECO:0000256" key="5">
    <source>
        <dbReference type="ARBA" id="ARBA00022989"/>
    </source>
</evidence>
<dbReference type="AlphaFoldDB" id="A0A934KD55"/>
<gene>
    <name evidence="9" type="ORF">JF922_22795</name>
</gene>
<keyword evidence="2" id="KW-0813">Transport</keyword>
<evidence type="ECO:0000256" key="1">
    <source>
        <dbReference type="ARBA" id="ARBA00004651"/>
    </source>
</evidence>
<evidence type="ECO:0000313" key="10">
    <source>
        <dbReference type="Proteomes" id="UP000612893"/>
    </source>
</evidence>
<keyword evidence="6 7" id="KW-0472">Membrane</keyword>
<feature type="transmembrane region" description="Helical" evidence="7">
    <location>
        <begin position="327"/>
        <end position="346"/>
    </location>
</feature>
<feature type="transmembrane region" description="Helical" evidence="7">
    <location>
        <begin position="60"/>
        <end position="79"/>
    </location>
</feature>
<dbReference type="InterPro" id="IPR004638">
    <property type="entry name" value="EmrB-like"/>
</dbReference>
<evidence type="ECO:0000256" key="4">
    <source>
        <dbReference type="ARBA" id="ARBA00022692"/>
    </source>
</evidence>
<dbReference type="Gene3D" id="1.20.1250.20">
    <property type="entry name" value="MFS general substrate transporter like domains"/>
    <property type="match status" value="1"/>
</dbReference>
<feature type="transmembrane region" description="Helical" evidence="7">
    <location>
        <begin position="149"/>
        <end position="167"/>
    </location>
</feature>
<dbReference type="Gene3D" id="1.20.1720.10">
    <property type="entry name" value="Multidrug resistance protein D"/>
    <property type="match status" value="1"/>
</dbReference>
<dbReference type="PANTHER" id="PTHR23501">
    <property type="entry name" value="MAJOR FACILITATOR SUPERFAMILY"/>
    <property type="match status" value="1"/>
</dbReference>
<evidence type="ECO:0000313" key="9">
    <source>
        <dbReference type="EMBL" id="MBJ7600883.1"/>
    </source>
</evidence>
<dbReference type="PANTHER" id="PTHR23501:SF197">
    <property type="entry name" value="COMD"/>
    <property type="match status" value="1"/>
</dbReference>
<feature type="transmembrane region" description="Helical" evidence="7">
    <location>
        <begin position="212"/>
        <end position="231"/>
    </location>
</feature>
<reference evidence="9" key="1">
    <citation type="submission" date="2020-10" db="EMBL/GenBank/DDBJ databases">
        <title>Ca. Dormibacterota MAGs.</title>
        <authorList>
            <person name="Montgomery K."/>
        </authorList>
    </citation>
    <scope>NUCLEOTIDE SEQUENCE [LARGE SCALE GENOMIC DNA]</scope>
    <source>
        <strain evidence="9">SC8812_S17_10</strain>
    </source>
</reference>
<feature type="transmembrane region" description="Helical" evidence="7">
    <location>
        <begin position="91"/>
        <end position="110"/>
    </location>
</feature>
<evidence type="ECO:0000256" key="6">
    <source>
        <dbReference type="ARBA" id="ARBA00023136"/>
    </source>
</evidence>
<dbReference type="GO" id="GO:0005886">
    <property type="term" value="C:plasma membrane"/>
    <property type="evidence" value="ECO:0007669"/>
    <property type="project" value="UniProtKB-SubCell"/>
</dbReference>
<dbReference type="EMBL" id="JAEKNR010000226">
    <property type="protein sequence ID" value="MBJ7600883.1"/>
    <property type="molecule type" value="Genomic_DNA"/>
</dbReference>
<dbReference type="Proteomes" id="UP000612893">
    <property type="component" value="Unassembled WGS sequence"/>
</dbReference>
<keyword evidence="3" id="KW-1003">Cell membrane</keyword>
<dbReference type="PROSITE" id="PS50850">
    <property type="entry name" value="MFS"/>
    <property type="match status" value="1"/>
</dbReference>
<protein>
    <submittedName>
        <fullName evidence="9">MFS transporter</fullName>
    </submittedName>
</protein>
<dbReference type="NCBIfam" id="TIGR00711">
    <property type="entry name" value="efflux_EmrB"/>
    <property type="match status" value="1"/>
</dbReference>
<comment type="subcellular location">
    <subcellularLocation>
        <location evidence="1">Cell membrane</location>
        <topology evidence="1">Multi-pass membrane protein</topology>
    </subcellularLocation>
</comment>
<evidence type="ECO:0000259" key="8">
    <source>
        <dbReference type="PROSITE" id="PS50850"/>
    </source>
</evidence>
<keyword evidence="4 7" id="KW-0812">Transmembrane</keyword>
<feature type="transmembrane region" description="Helical" evidence="7">
    <location>
        <begin position="179"/>
        <end position="200"/>
    </location>
</feature>
<dbReference type="PRINTS" id="PR01036">
    <property type="entry name" value="TCRTETB"/>
</dbReference>
<name>A0A934KD55_9BACT</name>
<keyword evidence="5 7" id="KW-1133">Transmembrane helix</keyword>
<accession>A0A934KD55</accession>
<dbReference type="InterPro" id="IPR011701">
    <property type="entry name" value="MFS"/>
</dbReference>
<feature type="transmembrane region" description="Helical" evidence="7">
    <location>
        <begin position="24"/>
        <end position="48"/>
    </location>
</feature>
<feature type="transmembrane region" description="Helical" evidence="7">
    <location>
        <begin position="251"/>
        <end position="268"/>
    </location>
</feature>
<sequence length="458" mass="48659">MATTTTEATTAPAPPAGISARARWAVMGAILLTLFLGALDQTVVGTALPRIVTDLNGNGLYSWVVTAYLLSSTVTVPVYGKFSDVFGRKPMLLIGVGIFLAGSWLSGFSQNMAELIAFRTIQGLGAGAIFPIALAVIGDLFSPRERGRYQGLFGAVFGLSFIVGPFVGGWLTDNASWRWVFYVNLPIGIAALAVIATVLPYSRGRRASVLDLDFVGIALFSLGVVPLLIGLTNKGQTDSRGILYDWTDPRVGGLMLVGLVILAVFAVVEARTKEPIVPLDLFRNRDYAASQVAVFLFAAGMFTAVIFLPRYYQAVKGDTATQSGYEVWPLLVGLIGGSIGSGLLISRIGRYKWIIVASTLPLIAGAYLMTHLTASTDTWTLWGWMFLLGLGVGPSLAGFTVAIQNAVPLDRLGVATSNLTFFRQIGGSVGLAVADTVFASTFTNGSPALSRRAACRRP</sequence>
<feature type="transmembrane region" description="Helical" evidence="7">
    <location>
        <begin position="116"/>
        <end position="137"/>
    </location>
</feature>
<evidence type="ECO:0000256" key="7">
    <source>
        <dbReference type="SAM" id="Phobius"/>
    </source>
</evidence>
<dbReference type="InterPro" id="IPR036259">
    <property type="entry name" value="MFS_trans_sf"/>
</dbReference>
<comment type="caution">
    <text evidence="9">The sequence shown here is derived from an EMBL/GenBank/DDBJ whole genome shotgun (WGS) entry which is preliminary data.</text>
</comment>
<dbReference type="CDD" id="cd17502">
    <property type="entry name" value="MFS_Azr1_MDR_like"/>
    <property type="match status" value="1"/>
</dbReference>